<dbReference type="OrthoDB" id="2576334at2759"/>
<dbReference type="Gene3D" id="2.60.120.260">
    <property type="entry name" value="Galactose-binding domain-like"/>
    <property type="match status" value="1"/>
</dbReference>
<gene>
    <name evidence="4" type="ORF">EHS24_002413</name>
</gene>
<feature type="compositionally biased region" description="Low complexity" evidence="1">
    <location>
        <begin position="571"/>
        <end position="585"/>
    </location>
</feature>
<dbReference type="STRING" id="105984.A0A427XIU2"/>
<dbReference type="AlphaFoldDB" id="A0A427XIU2"/>
<name>A0A427XIU2_9TREE</name>
<feature type="chain" id="PRO_5019316270" description="Mid2 domain-containing protein" evidence="3">
    <location>
        <begin position="23"/>
        <end position="585"/>
    </location>
</feature>
<evidence type="ECO:0008006" key="6">
    <source>
        <dbReference type="Google" id="ProtNLM"/>
    </source>
</evidence>
<evidence type="ECO:0000256" key="1">
    <source>
        <dbReference type="SAM" id="MobiDB-lite"/>
    </source>
</evidence>
<accession>A0A427XIU2</accession>
<protein>
    <recommendedName>
        <fullName evidence="6">Mid2 domain-containing protein</fullName>
    </recommendedName>
</protein>
<keyword evidence="3" id="KW-0732">Signal</keyword>
<reference evidence="4 5" key="1">
    <citation type="submission" date="2018-11" db="EMBL/GenBank/DDBJ databases">
        <title>Genome sequence of Apiotrichum porosum DSM 27194.</title>
        <authorList>
            <person name="Aliyu H."/>
            <person name="Gorte O."/>
            <person name="Ochsenreither K."/>
        </authorList>
    </citation>
    <scope>NUCLEOTIDE SEQUENCE [LARGE SCALE GENOMIC DNA]</scope>
    <source>
        <strain evidence="4 5">DSM 27194</strain>
    </source>
</reference>
<dbReference type="GeneID" id="39586956"/>
<keyword evidence="5" id="KW-1185">Reference proteome</keyword>
<feature type="compositionally biased region" description="Low complexity" evidence="1">
    <location>
        <begin position="365"/>
        <end position="380"/>
    </location>
</feature>
<evidence type="ECO:0000256" key="2">
    <source>
        <dbReference type="SAM" id="Phobius"/>
    </source>
</evidence>
<evidence type="ECO:0000313" key="5">
    <source>
        <dbReference type="Proteomes" id="UP000279236"/>
    </source>
</evidence>
<sequence>MGHSAFLLGLALGLMQAQAAAALENVTLAAGTLKNVTFNYTLNDMDTMLVYTPSTVASATIGWDNTYSNSAKPATSSDSVYGQGNSSHYTSLGGAYIDLSFYGTGVYYFGSTASGNDLRLTVDGVNYDFTPTANNPLLAYREVSAGYHSATLSLNSNNGNLTLDSVNVQTQAAFEVSSFSAASVTEELFLTGSNATGASSGPNALYTYSGAWAQSWTIGGDGDTQALYYPVLVGQVGSSFTVDIPANTSYFSIEGASQPTVSYYTVSLSPAPPQGGSANSTYTATREYTNPVNYFISPLDPAENYTLTFTVAGIATINGPIGIHSMSFYSSIQAANTTNTTDSTSSTTGTTTTGSSSGENGGSNTGSSSSNSSSGSGGKSTNAGAIAGGVVGGLVVVAVIVGFGVWYMNRRHERKRGAPRTFEADNGAFEIDEEPDAAVDQPYLSPPYAPPSLPAMAESRDSSLGLVINSHSQDQTTPVSTVARSKSASAAMLARGAGFTSLEQELDAGRLPDTIPPSYDPTWAVSDRDSTDYALSDPGAGPSRLSRALSDPSEVESVDGLATAERVPVVAASTTPSTGAGTPGA</sequence>
<dbReference type="RefSeq" id="XP_028473831.1">
    <property type="nucleotide sequence ID" value="XM_028618153.1"/>
</dbReference>
<evidence type="ECO:0000256" key="3">
    <source>
        <dbReference type="SAM" id="SignalP"/>
    </source>
</evidence>
<feature type="signal peptide" evidence="3">
    <location>
        <begin position="1"/>
        <end position="22"/>
    </location>
</feature>
<feature type="region of interest" description="Disordered" evidence="1">
    <location>
        <begin position="509"/>
        <end position="585"/>
    </location>
</feature>
<keyword evidence="2" id="KW-0472">Membrane</keyword>
<organism evidence="4 5">
    <name type="scientific">Apiotrichum porosum</name>
    <dbReference type="NCBI Taxonomy" id="105984"/>
    <lineage>
        <taxon>Eukaryota</taxon>
        <taxon>Fungi</taxon>
        <taxon>Dikarya</taxon>
        <taxon>Basidiomycota</taxon>
        <taxon>Agaricomycotina</taxon>
        <taxon>Tremellomycetes</taxon>
        <taxon>Trichosporonales</taxon>
        <taxon>Trichosporonaceae</taxon>
        <taxon>Apiotrichum</taxon>
    </lineage>
</organism>
<proteinExistence type="predicted"/>
<feature type="region of interest" description="Disordered" evidence="1">
    <location>
        <begin position="337"/>
        <end position="380"/>
    </location>
</feature>
<evidence type="ECO:0000313" key="4">
    <source>
        <dbReference type="EMBL" id="RSH78684.1"/>
    </source>
</evidence>
<dbReference type="Proteomes" id="UP000279236">
    <property type="component" value="Unassembled WGS sequence"/>
</dbReference>
<keyword evidence="2" id="KW-0812">Transmembrane</keyword>
<comment type="caution">
    <text evidence="4">The sequence shown here is derived from an EMBL/GenBank/DDBJ whole genome shotgun (WGS) entry which is preliminary data.</text>
</comment>
<feature type="compositionally biased region" description="Low complexity" evidence="1">
    <location>
        <begin position="337"/>
        <end position="358"/>
    </location>
</feature>
<feature type="transmembrane region" description="Helical" evidence="2">
    <location>
        <begin position="383"/>
        <end position="407"/>
    </location>
</feature>
<dbReference type="EMBL" id="RSCE01000012">
    <property type="protein sequence ID" value="RSH78684.1"/>
    <property type="molecule type" value="Genomic_DNA"/>
</dbReference>
<keyword evidence="2" id="KW-1133">Transmembrane helix</keyword>